<evidence type="ECO:0000313" key="3">
    <source>
        <dbReference type="Proteomes" id="UP000238634"/>
    </source>
</evidence>
<dbReference type="SMART" id="SM00857">
    <property type="entry name" value="Resolvase"/>
    <property type="match status" value="1"/>
</dbReference>
<dbReference type="CDD" id="cd03768">
    <property type="entry name" value="SR_ResInv"/>
    <property type="match status" value="1"/>
</dbReference>
<proteinExistence type="predicted"/>
<keyword evidence="3" id="KW-1185">Reference proteome</keyword>
<gene>
    <name evidence="2" type="ORF">C7B65_24885</name>
</gene>
<dbReference type="Pfam" id="PF00239">
    <property type="entry name" value="Resolvase"/>
    <property type="match status" value="1"/>
</dbReference>
<dbReference type="GO" id="GO:0000150">
    <property type="term" value="F:DNA strand exchange activity"/>
    <property type="evidence" value="ECO:0007669"/>
    <property type="project" value="InterPro"/>
</dbReference>
<organism evidence="2 3">
    <name type="scientific">Phormidesmis priestleyi ULC007</name>
    <dbReference type="NCBI Taxonomy" id="1920490"/>
    <lineage>
        <taxon>Bacteria</taxon>
        <taxon>Bacillati</taxon>
        <taxon>Cyanobacteriota</taxon>
        <taxon>Cyanophyceae</taxon>
        <taxon>Leptolyngbyales</taxon>
        <taxon>Leptolyngbyaceae</taxon>
        <taxon>Phormidesmis</taxon>
    </lineage>
</organism>
<accession>A0A2T1D457</accession>
<evidence type="ECO:0000313" key="2">
    <source>
        <dbReference type="EMBL" id="PSB15226.1"/>
    </source>
</evidence>
<comment type="caution">
    <text evidence="2">The sequence shown here is derived from an EMBL/GenBank/DDBJ whole genome shotgun (WGS) entry which is preliminary data.</text>
</comment>
<dbReference type="InterPro" id="IPR006119">
    <property type="entry name" value="Resolv_N"/>
</dbReference>
<dbReference type="Proteomes" id="UP000238634">
    <property type="component" value="Unassembled WGS sequence"/>
</dbReference>
<dbReference type="SUPFAM" id="SSF53041">
    <property type="entry name" value="Resolvase-like"/>
    <property type="match status" value="1"/>
</dbReference>
<sequence length="66" mass="7426">MLIGYERVSTDDQNLALQHDALQAANCEKIFSDKMSGSNADRPGLKEAFEFARKGDTIVVWRLVVR</sequence>
<dbReference type="EMBL" id="PVWG01000066">
    <property type="protein sequence ID" value="PSB15226.1"/>
    <property type="molecule type" value="Genomic_DNA"/>
</dbReference>
<reference evidence="2 3" key="2">
    <citation type="submission" date="2018-03" db="EMBL/GenBank/DDBJ databases">
        <title>The ancient ancestry and fast evolution of plastids.</title>
        <authorList>
            <person name="Moore K.R."/>
            <person name="Magnabosco C."/>
            <person name="Momper L."/>
            <person name="Gold D.A."/>
            <person name="Bosak T."/>
            <person name="Fournier G.P."/>
        </authorList>
    </citation>
    <scope>NUCLEOTIDE SEQUENCE [LARGE SCALE GENOMIC DNA]</scope>
    <source>
        <strain evidence="2 3">ULC007</strain>
    </source>
</reference>
<dbReference type="GO" id="GO:0003677">
    <property type="term" value="F:DNA binding"/>
    <property type="evidence" value="ECO:0007669"/>
    <property type="project" value="InterPro"/>
</dbReference>
<dbReference type="Gene3D" id="3.40.50.1390">
    <property type="entry name" value="Resolvase, N-terminal catalytic domain"/>
    <property type="match status" value="1"/>
</dbReference>
<name>A0A2T1D457_9CYAN</name>
<dbReference type="InterPro" id="IPR036162">
    <property type="entry name" value="Resolvase-like_N_sf"/>
</dbReference>
<evidence type="ECO:0000259" key="1">
    <source>
        <dbReference type="PROSITE" id="PS51736"/>
    </source>
</evidence>
<dbReference type="RefSeq" id="WP_106254211.1">
    <property type="nucleotide sequence ID" value="NZ_PVWG01000066.1"/>
</dbReference>
<dbReference type="AlphaFoldDB" id="A0A2T1D457"/>
<feature type="domain" description="Resolvase/invertase-type recombinase catalytic" evidence="1">
    <location>
        <begin position="1"/>
        <end position="66"/>
    </location>
</feature>
<protein>
    <recommendedName>
        <fullName evidence="1">Resolvase/invertase-type recombinase catalytic domain-containing protein</fullName>
    </recommendedName>
</protein>
<reference evidence="2 3" key="1">
    <citation type="submission" date="2018-02" db="EMBL/GenBank/DDBJ databases">
        <authorList>
            <person name="Cohen D.B."/>
            <person name="Kent A.D."/>
        </authorList>
    </citation>
    <scope>NUCLEOTIDE SEQUENCE [LARGE SCALE GENOMIC DNA]</scope>
    <source>
        <strain evidence="2 3">ULC007</strain>
    </source>
</reference>
<dbReference type="PROSITE" id="PS51736">
    <property type="entry name" value="RECOMBINASES_3"/>
    <property type="match status" value="1"/>
</dbReference>